<sequence>MQTSPNIESNPSVSPTQSPTLGPAPTRRLSVRRGSVSALDPWGEHADVNLSPTRECASRLTIVRVPPPVEPEESRRHRRNASLTSTTGKGEPGRMSFAFSSFSPPGAISGRASPPSPRIRPTTPGSPRQSFSLPPQPPRLSPEQLVELARQSVNPRPAIAGPNAPVVPSQPSPVSFTPLPDSVYLPFIERPAEVSQLISQPPTNKLFVLLGQTSSTPSTSPIEYLTTDVPPPPVESDPKQWSFQQLISWLRNVDRDVADDIIWVRKARAYILERSELIWERVRGALGVPPELNVDDEELEASLRPLIEPTGGMAIPRPRGEAAWDVPVFEPDSPVSFTVPLSRIPGEPTITAATPQEPGFQGDIDVLVPSAIEEISVEPVIAAPPSPHPPPPSSTTHTSLEGVMEEEEEELGEPARDKDSTHLDVEVVGIRFSTSPAPVPIVSGLGGISPNISPSGTASAGSVSSHGHSASSSPVRASVSGGIPRSPLNIVSMPRSPPIHGIGRSSSFGSTSGDEGYDANFERGPGRPLFPSNFAQLSLGPTFRKLYLYSRRAQSDCYSAPPSFGLRRAGGLSQNHPASASLNLPSHSASAHSSGVRGMFVGMPSGSDYDMGRHEYAVSTGSTSAAE</sequence>
<feature type="compositionally biased region" description="Basic and acidic residues" evidence="1">
    <location>
        <begin position="413"/>
        <end position="422"/>
    </location>
</feature>
<feature type="compositionally biased region" description="Acidic residues" evidence="1">
    <location>
        <begin position="403"/>
        <end position="412"/>
    </location>
</feature>
<gene>
    <name evidence="2" type="ORF">GFSPODELE1_LOCUS10073</name>
</gene>
<dbReference type="EMBL" id="OZ037951">
    <property type="protein sequence ID" value="CAL1715126.1"/>
    <property type="molecule type" value="Genomic_DNA"/>
</dbReference>
<feature type="compositionally biased region" description="Polar residues" evidence="1">
    <location>
        <begin position="1"/>
        <end position="20"/>
    </location>
</feature>
<name>A0ABP1E4X9_9APHY</name>
<proteinExistence type="predicted"/>
<feature type="region of interest" description="Disordered" evidence="1">
    <location>
        <begin position="1"/>
        <end position="141"/>
    </location>
</feature>
<dbReference type="Proteomes" id="UP001497453">
    <property type="component" value="Chromosome 8"/>
</dbReference>
<evidence type="ECO:0000313" key="3">
    <source>
        <dbReference type="Proteomes" id="UP001497453"/>
    </source>
</evidence>
<evidence type="ECO:0000256" key="1">
    <source>
        <dbReference type="SAM" id="MobiDB-lite"/>
    </source>
</evidence>
<evidence type="ECO:0000313" key="2">
    <source>
        <dbReference type="EMBL" id="CAL1715126.1"/>
    </source>
</evidence>
<feature type="region of interest" description="Disordered" evidence="1">
    <location>
        <begin position="453"/>
        <end position="519"/>
    </location>
</feature>
<protein>
    <submittedName>
        <fullName evidence="2">Uncharacterized protein</fullName>
    </submittedName>
</protein>
<reference evidence="3" key="1">
    <citation type="submission" date="2024-04" db="EMBL/GenBank/DDBJ databases">
        <authorList>
            <person name="Shaw F."/>
            <person name="Minotto A."/>
        </authorList>
    </citation>
    <scope>NUCLEOTIDE SEQUENCE [LARGE SCALE GENOMIC DNA]</scope>
</reference>
<feature type="region of interest" description="Disordered" evidence="1">
    <location>
        <begin position="381"/>
        <end position="422"/>
    </location>
</feature>
<organism evidence="2 3">
    <name type="scientific">Somion occarium</name>
    <dbReference type="NCBI Taxonomy" id="3059160"/>
    <lineage>
        <taxon>Eukaryota</taxon>
        <taxon>Fungi</taxon>
        <taxon>Dikarya</taxon>
        <taxon>Basidiomycota</taxon>
        <taxon>Agaricomycotina</taxon>
        <taxon>Agaricomycetes</taxon>
        <taxon>Polyporales</taxon>
        <taxon>Cerrenaceae</taxon>
        <taxon>Somion</taxon>
    </lineage>
</organism>
<feature type="compositionally biased region" description="Low complexity" evidence="1">
    <location>
        <begin position="453"/>
        <end position="480"/>
    </location>
</feature>
<keyword evidence="3" id="KW-1185">Reference proteome</keyword>
<feature type="compositionally biased region" description="Pro residues" evidence="1">
    <location>
        <begin position="382"/>
        <end position="393"/>
    </location>
</feature>
<feature type="compositionally biased region" description="Polar residues" evidence="1">
    <location>
        <begin position="504"/>
        <end position="513"/>
    </location>
</feature>
<accession>A0ABP1E4X9</accession>
<feature type="compositionally biased region" description="Low complexity" evidence="1">
    <location>
        <begin position="96"/>
        <end position="128"/>
    </location>
</feature>